<organism evidence="1 2">
    <name type="scientific">Mucilaginibacter rigui</name>
    <dbReference type="NCBI Taxonomy" id="534635"/>
    <lineage>
        <taxon>Bacteria</taxon>
        <taxon>Pseudomonadati</taxon>
        <taxon>Bacteroidota</taxon>
        <taxon>Sphingobacteriia</taxon>
        <taxon>Sphingobacteriales</taxon>
        <taxon>Sphingobacteriaceae</taxon>
        <taxon>Mucilaginibacter</taxon>
    </lineage>
</organism>
<proteinExistence type="predicted"/>
<dbReference type="InterPro" id="IPR011466">
    <property type="entry name" value="DUF1572"/>
</dbReference>
<evidence type="ECO:0000313" key="1">
    <source>
        <dbReference type="EMBL" id="MBD1384538.1"/>
    </source>
</evidence>
<dbReference type="SUPFAM" id="SSF109854">
    <property type="entry name" value="DinB/YfiT-like putative metalloenzymes"/>
    <property type="match status" value="1"/>
</dbReference>
<dbReference type="EMBL" id="JACWMW010000001">
    <property type="protein sequence ID" value="MBD1384538.1"/>
    <property type="molecule type" value="Genomic_DNA"/>
</dbReference>
<comment type="caution">
    <text evidence="1">The sequence shown here is derived from an EMBL/GenBank/DDBJ whole genome shotgun (WGS) entry which is preliminary data.</text>
</comment>
<accession>A0ABR7X1S2</accession>
<protein>
    <submittedName>
        <fullName evidence="1">DUF1572 family protein</fullName>
    </submittedName>
</protein>
<evidence type="ECO:0000313" key="2">
    <source>
        <dbReference type="Proteomes" id="UP000618754"/>
    </source>
</evidence>
<sequence>METAGDNYLASTRKLFAYYKSLGDAVIARLDDEQLHWQYNGASNSVAVVIKHVAGNSISRWTDFLTTDGEKQWRNRDNEFEGLYATKQELTDLWDKGWDCLFNAINPLTDNDLLRVLYIRNEAHTVTEAINRQLAHLPYHIGQMVFVAKLILGDNWESLTIPKGQSVNFNADKFAAEKKS</sequence>
<dbReference type="InterPro" id="IPR034660">
    <property type="entry name" value="DinB/YfiT-like"/>
</dbReference>
<dbReference type="Proteomes" id="UP000618754">
    <property type="component" value="Unassembled WGS sequence"/>
</dbReference>
<dbReference type="Gene3D" id="1.20.120.450">
    <property type="entry name" value="dinb family like domain"/>
    <property type="match status" value="1"/>
</dbReference>
<keyword evidence="2" id="KW-1185">Reference proteome</keyword>
<name>A0ABR7X1S2_9SPHI</name>
<dbReference type="Pfam" id="PF07609">
    <property type="entry name" value="DUF1572"/>
    <property type="match status" value="1"/>
</dbReference>
<dbReference type="RefSeq" id="WP_191174404.1">
    <property type="nucleotide sequence ID" value="NZ_JACWMW010000001.1"/>
</dbReference>
<gene>
    <name evidence="1" type="ORF">IDJ75_04545</name>
</gene>
<reference evidence="1 2" key="1">
    <citation type="submission" date="2020-09" db="EMBL/GenBank/DDBJ databases">
        <title>Novel species of Mucilaginibacter isolated from a glacier on the Tibetan Plateau.</title>
        <authorList>
            <person name="Liu Q."/>
            <person name="Xin Y.-H."/>
        </authorList>
    </citation>
    <scope>NUCLEOTIDE SEQUENCE [LARGE SCALE GENOMIC DNA]</scope>
    <source>
        <strain evidence="1 2">CGMCC 1.13878</strain>
    </source>
</reference>